<evidence type="ECO:0000256" key="9">
    <source>
        <dbReference type="PIRSR" id="PIRSR001434-2"/>
    </source>
</evidence>
<name>A0A0R1SD71_9LACO</name>
<comment type="catalytic activity">
    <reaction evidence="7">
        <text>L-homocysteine + H2O = 2-oxobutanoate + hydrogen sulfide + NH4(+) + H(+)</text>
        <dbReference type="Rhea" id="RHEA:14501"/>
        <dbReference type="ChEBI" id="CHEBI:15377"/>
        <dbReference type="ChEBI" id="CHEBI:15378"/>
        <dbReference type="ChEBI" id="CHEBI:16763"/>
        <dbReference type="ChEBI" id="CHEBI:28938"/>
        <dbReference type="ChEBI" id="CHEBI:29919"/>
        <dbReference type="ChEBI" id="CHEBI:58199"/>
        <dbReference type="EC" id="4.4.1.2"/>
    </reaction>
    <physiologicalReaction direction="left-to-right" evidence="7">
        <dbReference type="Rhea" id="RHEA:14502"/>
    </physiologicalReaction>
</comment>
<dbReference type="PIRSF" id="PIRSF001434">
    <property type="entry name" value="CGS"/>
    <property type="match status" value="1"/>
</dbReference>
<dbReference type="GO" id="GO:0018826">
    <property type="term" value="F:methionine gamma-lyase activity"/>
    <property type="evidence" value="ECO:0007669"/>
    <property type="project" value="UniProtKB-EC"/>
</dbReference>
<sequence length="434" mass="48059">MSKQKFDTVRIHGGYDPKKHNNAAQIPIYQSTAFSLGTAAEGAEVAAGLVSDSFTYSRVGNPTVHTLEQRIAELDGGIDSVAVGSGMAAITYTILNVAEGGGRIIAPYDIYGAALDEFQTLFPKYGIIFDLVEDINDIERIKSLIKPDTKAIYAESVSNPIINITDVEELAKVAHESRIPLIIDNTFSTPYLFQPIKFGADLVVYSSTKGINGHGNVVSGLVVDGGKFDWSKDKFPQFYEAEYSLKNSKYPTNYSFANVYGNQAFIKRLRMKYLRLMGAVLGPFDAYLEMLGLETISERLDKEVATGKKIAEYLNNNPHVKRVYYPGLPASNQYELAQKYFPKGIGSILSFELDGSSEDTDKLIDSMELFLYLPNVGDSRSLIVNPSKITHREVPEERRLKDGINNQLLRLSIGLEDSDDLIKGLDNAINKTFK</sequence>
<dbReference type="PANTHER" id="PTHR43797">
    <property type="entry name" value="HOMOCYSTEINE/CYSTEINE SYNTHASE"/>
    <property type="match status" value="1"/>
</dbReference>
<dbReference type="GO" id="GO:0005737">
    <property type="term" value="C:cytoplasm"/>
    <property type="evidence" value="ECO:0007669"/>
    <property type="project" value="TreeGrafter"/>
</dbReference>
<evidence type="ECO:0000313" key="12">
    <source>
        <dbReference type="Proteomes" id="UP000051647"/>
    </source>
</evidence>
<dbReference type="Gene3D" id="3.40.640.10">
    <property type="entry name" value="Type I PLP-dependent aspartate aminotransferase-like (Major domain)"/>
    <property type="match status" value="1"/>
</dbReference>
<dbReference type="GO" id="GO:0003961">
    <property type="term" value="F:O-acetylhomoserine aminocarboxypropyltransferase activity"/>
    <property type="evidence" value="ECO:0007669"/>
    <property type="project" value="TreeGrafter"/>
</dbReference>
<keyword evidence="4 9" id="KW-0663">Pyridoxal phosphate</keyword>
<dbReference type="STRING" id="1423815.FC27_GL002298"/>
<feature type="modified residue" description="N6-(pyridoxal phosphate)lysine" evidence="9">
    <location>
        <position position="209"/>
    </location>
</feature>
<organism evidence="11 12">
    <name type="scientific">Companilactobacillus versmoldensis DSM 14857 = KCTC 3814</name>
    <dbReference type="NCBI Taxonomy" id="1423815"/>
    <lineage>
        <taxon>Bacteria</taxon>
        <taxon>Bacillati</taxon>
        <taxon>Bacillota</taxon>
        <taxon>Bacilli</taxon>
        <taxon>Lactobacillales</taxon>
        <taxon>Lactobacillaceae</taxon>
        <taxon>Companilactobacillus</taxon>
    </lineage>
</organism>
<evidence type="ECO:0000256" key="10">
    <source>
        <dbReference type="RuleBase" id="RU362118"/>
    </source>
</evidence>
<dbReference type="GO" id="GO:0030170">
    <property type="term" value="F:pyridoxal phosphate binding"/>
    <property type="evidence" value="ECO:0007669"/>
    <property type="project" value="InterPro"/>
</dbReference>
<dbReference type="InterPro" id="IPR015424">
    <property type="entry name" value="PyrdxlP-dep_Trfase"/>
</dbReference>
<evidence type="ECO:0000256" key="6">
    <source>
        <dbReference type="ARBA" id="ARBA00047199"/>
    </source>
</evidence>
<dbReference type="GO" id="GO:0006535">
    <property type="term" value="P:cysteine biosynthetic process from serine"/>
    <property type="evidence" value="ECO:0007669"/>
    <property type="project" value="TreeGrafter"/>
</dbReference>
<evidence type="ECO:0000256" key="7">
    <source>
        <dbReference type="ARBA" id="ARBA00048780"/>
    </source>
</evidence>
<comment type="caution">
    <text evidence="11">The sequence shown here is derived from an EMBL/GenBank/DDBJ whole genome shotgun (WGS) entry which is preliminary data.</text>
</comment>
<dbReference type="Pfam" id="PF01053">
    <property type="entry name" value="Cys_Met_Meta_PP"/>
    <property type="match status" value="1"/>
</dbReference>
<dbReference type="CDD" id="cd00614">
    <property type="entry name" value="CGS_like"/>
    <property type="match status" value="1"/>
</dbReference>
<keyword evidence="3" id="KW-0808">Transferase</keyword>
<protein>
    <recommendedName>
        <fullName evidence="5">homocysteine desulfhydrase</fullName>
        <ecNumber evidence="5">4.4.1.2</ecNumber>
    </recommendedName>
    <alternativeName>
        <fullName evidence="6">Homocysteine desulfhydrase</fullName>
    </alternativeName>
</protein>
<dbReference type="EMBL" id="AZFA01000009">
    <property type="protein sequence ID" value="KRL66972.1"/>
    <property type="molecule type" value="Genomic_DNA"/>
</dbReference>
<dbReference type="InterPro" id="IPR000277">
    <property type="entry name" value="Cys/Met-Metab_PyrdxlP-dep_enz"/>
</dbReference>
<accession>A0A0R1SD71</accession>
<dbReference type="InterPro" id="IPR006235">
    <property type="entry name" value="OAc-hSer/O-AcSer_sulfhydrylase"/>
</dbReference>
<evidence type="ECO:0000256" key="1">
    <source>
        <dbReference type="ARBA" id="ARBA00001933"/>
    </source>
</evidence>
<dbReference type="InterPro" id="IPR015421">
    <property type="entry name" value="PyrdxlP-dep_Trfase_major"/>
</dbReference>
<dbReference type="PANTHER" id="PTHR43797:SF2">
    <property type="entry name" value="HOMOCYSTEINE_CYSTEINE SYNTHASE"/>
    <property type="match status" value="1"/>
</dbReference>
<dbReference type="GO" id="GO:0019346">
    <property type="term" value="P:transsulfuration"/>
    <property type="evidence" value="ECO:0007669"/>
    <property type="project" value="InterPro"/>
</dbReference>
<dbReference type="AlphaFoldDB" id="A0A0R1SD71"/>
<dbReference type="InterPro" id="IPR015422">
    <property type="entry name" value="PyrdxlP-dep_Trfase_small"/>
</dbReference>
<comment type="cofactor">
    <cofactor evidence="1 10">
        <name>pyridoxal 5'-phosphate</name>
        <dbReference type="ChEBI" id="CHEBI:597326"/>
    </cofactor>
</comment>
<gene>
    <name evidence="11" type="ORF">FC27_GL002298</name>
</gene>
<dbReference type="EC" id="4.4.1.2" evidence="5"/>
<keyword evidence="12" id="KW-1185">Reference proteome</keyword>
<dbReference type="RefSeq" id="WP_010624665.1">
    <property type="nucleotide sequence ID" value="NZ_AZFA01000009.1"/>
</dbReference>
<evidence type="ECO:0000256" key="3">
    <source>
        <dbReference type="ARBA" id="ARBA00022679"/>
    </source>
</evidence>
<dbReference type="Gene3D" id="3.90.1150.10">
    <property type="entry name" value="Aspartate Aminotransferase, domain 1"/>
    <property type="match status" value="1"/>
</dbReference>
<dbReference type="PATRIC" id="fig|1423815.3.peg.2356"/>
<dbReference type="SUPFAM" id="SSF53383">
    <property type="entry name" value="PLP-dependent transferases"/>
    <property type="match status" value="1"/>
</dbReference>
<comment type="similarity">
    <text evidence="2 10">Belongs to the trans-sulfuration enzymes family.</text>
</comment>
<evidence type="ECO:0000256" key="5">
    <source>
        <dbReference type="ARBA" id="ARBA00047175"/>
    </source>
</evidence>
<dbReference type="Proteomes" id="UP000051647">
    <property type="component" value="Unassembled WGS sequence"/>
</dbReference>
<dbReference type="GO" id="GO:0071269">
    <property type="term" value="P:L-homocysteine biosynthetic process"/>
    <property type="evidence" value="ECO:0007669"/>
    <property type="project" value="TreeGrafter"/>
</dbReference>
<dbReference type="GO" id="GO:0004124">
    <property type="term" value="F:cysteine synthase activity"/>
    <property type="evidence" value="ECO:0007669"/>
    <property type="project" value="TreeGrafter"/>
</dbReference>
<dbReference type="FunFam" id="3.40.640.10:FF:000046">
    <property type="entry name" value="Cystathionine gamma-lyase"/>
    <property type="match status" value="1"/>
</dbReference>
<evidence type="ECO:0000256" key="2">
    <source>
        <dbReference type="ARBA" id="ARBA00009077"/>
    </source>
</evidence>
<dbReference type="GO" id="GO:0047982">
    <property type="term" value="F:homocysteine desulfhydrase activity"/>
    <property type="evidence" value="ECO:0007669"/>
    <property type="project" value="UniProtKB-EC"/>
</dbReference>
<comment type="catalytic activity">
    <reaction evidence="8">
        <text>L-methionine + H2O = methanethiol + 2-oxobutanoate + NH4(+)</text>
        <dbReference type="Rhea" id="RHEA:23800"/>
        <dbReference type="ChEBI" id="CHEBI:15377"/>
        <dbReference type="ChEBI" id="CHEBI:16007"/>
        <dbReference type="ChEBI" id="CHEBI:16763"/>
        <dbReference type="ChEBI" id="CHEBI:28938"/>
        <dbReference type="ChEBI" id="CHEBI:57844"/>
        <dbReference type="EC" id="4.4.1.11"/>
    </reaction>
    <physiologicalReaction direction="left-to-right" evidence="8">
        <dbReference type="Rhea" id="RHEA:23801"/>
    </physiologicalReaction>
</comment>
<evidence type="ECO:0000256" key="8">
    <source>
        <dbReference type="ARBA" id="ARBA00052699"/>
    </source>
</evidence>
<dbReference type="OrthoDB" id="9780685at2"/>
<proteinExistence type="inferred from homology"/>
<dbReference type="eggNOG" id="COG2873">
    <property type="taxonomic scope" value="Bacteria"/>
</dbReference>
<evidence type="ECO:0000313" key="11">
    <source>
        <dbReference type="EMBL" id="KRL66972.1"/>
    </source>
</evidence>
<reference evidence="11 12" key="1">
    <citation type="journal article" date="2015" name="Genome Announc.">
        <title>Expanding the biotechnology potential of lactobacilli through comparative genomics of 213 strains and associated genera.</title>
        <authorList>
            <person name="Sun Z."/>
            <person name="Harris H.M."/>
            <person name="McCann A."/>
            <person name="Guo C."/>
            <person name="Argimon S."/>
            <person name="Zhang W."/>
            <person name="Yang X."/>
            <person name="Jeffery I.B."/>
            <person name="Cooney J.C."/>
            <person name="Kagawa T.F."/>
            <person name="Liu W."/>
            <person name="Song Y."/>
            <person name="Salvetti E."/>
            <person name="Wrobel A."/>
            <person name="Rasinkangas P."/>
            <person name="Parkhill J."/>
            <person name="Rea M.C."/>
            <person name="O'Sullivan O."/>
            <person name="Ritari J."/>
            <person name="Douillard F.P."/>
            <person name="Paul Ross R."/>
            <person name="Yang R."/>
            <person name="Briner A.E."/>
            <person name="Felis G.E."/>
            <person name="de Vos W.M."/>
            <person name="Barrangou R."/>
            <person name="Klaenhammer T.R."/>
            <person name="Caufield P.W."/>
            <person name="Cui Y."/>
            <person name="Zhang H."/>
            <person name="O'Toole P.W."/>
        </authorList>
    </citation>
    <scope>NUCLEOTIDE SEQUENCE [LARGE SCALE GENOMIC DNA]</scope>
    <source>
        <strain evidence="11 12">DSM 14857</strain>
    </source>
</reference>
<evidence type="ECO:0000256" key="4">
    <source>
        <dbReference type="ARBA" id="ARBA00022898"/>
    </source>
</evidence>